<evidence type="ECO:0000313" key="12">
    <source>
        <dbReference type="EMBL" id="TDJ96195.1"/>
    </source>
</evidence>
<dbReference type="SUPFAM" id="SSF140990">
    <property type="entry name" value="FtsH protease domain-like"/>
    <property type="match status" value="1"/>
</dbReference>
<reference evidence="2 22" key="8">
    <citation type="submission" date="2019-11" db="EMBL/GenBank/DDBJ databases">
        <title>Emergence of a novel subclone of carbapenem-resistant Klebsiella pneumoniae ST11 with enhanced virulence and transmissibility: a molecular epidemiological, clinical, genomic study.</title>
        <authorList>
            <person name="Zhou K."/>
        </authorList>
    </citation>
    <scope>NUCLEOTIDE SEQUENCE [LARGE SCALE GENOMIC DNA]</scope>
    <source>
        <strain evidence="2 22">KP_38044</strain>
    </source>
</reference>
<accession>A0A0J2GDV4</accession>
<evidence type="ECO:0000313" key="23">
    <source>
        <dbReference type="Proteomes" id="UP000532829"/>
    </source>
</evidence>
<gene>
    <name evidence="7" type="ORF">BL124_00016655</name>
    <name evidence="6" type="ORF">DW286_21005</name>
    <name evidence="12" type="ORF">E1814_19440</name>
    <name evidence="8" type="ORF">EAO17_25935</name>
    <name evidence="13" type="ORF">FXN67_27395</name>
    <name evidence="3" type="ORF">GJJ08_015325</name>
    <name evidence="2" type="ORF">GNF00_20860</name>
    <name evidence="4" type="ORF">H3G96_012615</name>
    <name evidence="1" type="ORF">IE979_27245</name>
    <name evidence="5" type="ORF">JMZ77_14705</name>
    <name evidence="11" type="ORF">SAMEA3499874_02106</name>
    <name evidence="9" type="ORF">SAMEA3649591_05295</name>
    <name evidence="10" type="ORF">SAMEA3720909_05406</name>
</gene>
<dbReference type="EMBL" id="RDAM01000001">
    <property type="protein sequence ID" value="RRF09372.1"/>
    <property type="molecule type" value="Genomic_DNA"/>
</dbReference>
<dbReference type="Proteomes" id="UP000254657">
    <property type="component" value="Unassembled WGS sequence"/>
</dbReference>
<evidence type="ECO:0000313" key="5">
    <source>
        <dbReference type="EMBL" id="QQZ69490.1"/>
    </source>
</evidence>
<dbReference type="GO" id="GO:0004222">
    <property type="term" value="F:metalloendopeptidase activity"/>
    <property type="evidence" value="ECO:0007669"/>
    <property type="project" value="InterPro"/>
</dbReference>
<evidence type="ECO:0000313" key="8">
    <source>
        <dbReference type="EMBL" id="RRF09372.1"/>
    </source>
</evidence>
<dbReference type="Proteomes" id="UP000275975">
    <property type="component" value="Unassembled WGS sequence"/>
</dbReference>
<reference evidence="8" key="4">
    <citation type="submission" date="2018-10" db="EMBL/GenBank/DDBJ databases">
        <authorList>
            <person name="Fan Y."/>
            <person name="Timp W."/>
            <person name="Bergman Y."/>
            <person name="Tamma P."/>
            <person name="Simner P."/>
        </authorList>
    </citation>
    <scope>NUCLEOTIDE SEQUENCE</scope>
    <source>
        <strain evidence="8">KLPN_104</strain>
    </source>
</reference>
<evidence type="ECO:0000313" key="15">
    <source>
        <dbReference type="Proteomes" id="UP000258905"/>
    </source>
</evidence>
<evidence type="ECO:0000313" key="22">
    <source>
        <dbReference type="Proteomes" id="UP000485085"/>
    </source>
</evidence>
<dbReference type="KEGG" id="kpnu:LI86_14695"/>
<evidence type="ECO:0000313" key="7">
    <source>
        <dbReference type="EMBL" id="ROG94751.1"/>
    </source>
</evidence>
<dbReference type="Proteomes" id="UP000257587">
    <property type="component" value="Unassembled WGS sequence"/>
</dbReference>
<reference evidence="5 24" key="12">
    <citation type="submission" date="2021-01" db="EMBL/GenBank/DDBJ databases">
        <title>Genome sequencing of apramycin resistant K. pneumoniae.</title>
        <authorList>
            <person name="Chen L."/>
            <person name="Kreiswirth B."/>
        </authorList>
    </citation>
    <scope>NUCLEOTIDE SEQUENCE [LARGE SCALE GENOMIC DNA]</scope>
    <source>
        <strain evidence="5 24">59493</strain>
    </source>
</reference>
<evidence type="ECO:0000313" key="6">
    <source>
        <dbReference type="EMBL" id="RDT87595.1"/>
    </source>
</evidence>
<dbReference type="Proteomes" id="UP000439817">
    <property type="component" value="Chromosome"/>
</dbReference>
<dbReference type="EMBL" id="QRCF01000027">
    <property type="protein sequence ID" value="RDT87595.1"/>
    <property type="molecule type" value="Genomic_DNA"/>
</dbReference>
<evidence type="ECO:0000313" key="21">
    <source>
        <dbReference type="Proteomes" id="UP000439817"/>
    </source>
</evidence>
<dbReference type="EMBL" id="CP068602">
    <property type="protein sequence ID" value="QQZ69490.1"/>
    <property type="molecule type" value="Genomic_DNA"/>
</dbReference>
<dbReference type="EMBL" id="VSSY01000049">
    <property type="protein sequence ID" value="TYL72045.1"/>
    <property type="molecule type" value="Genomic_DNA"/>
</dbReference>
<evidence type="ECO:0000313" key="24">
    <source>
        <dbReference type="Proteomes" id="UP000595568"/>
    </source>
</evidence>
<reference evidence="3 21" key="9">
    <citation type="journal article" date="2020" name="Antibiotics">
        <title>Molecular Typing, Characterization of Antimicrobial Resistance, Virulence Profiling and Analysis of Whole-Genome Sequence of Clinical Klebsiella pneumoniae Isolates.</title>
        <authorList>
            <person name="Shelenkov A."/>
            <person name="Mikhaylova Y."/>
            <person name="Yanushevich Y."/>
            <person name="Samoilov A."/>
            <person name="Petrova L."/>
            <person name="Fomina V."/>
            <person name="Gusarov V."/>
            <person name="Zamyatin M."/>
            <person name="Shagin D."/>
            <person name="Akimkin V."/>
        </authorList>
    </citation>
    <scope>NUCLEOTIDE SEQUENCE [LARGE SCALE GENOMIC DNA]</scope>
    <source>
        <strain evidence="3 21">CriePir120</strain>
    </source>
</reference>
<name>A0A2U0LI84_KLEPN</name>
<organism evidence="11 14">
    <name type="scientific">Klebsiella pneumoniae</name>
    <dbReference type="NCBI Taxonomy" id="573"/>
    <lineage>
        <taxon>Bacteria</taxon>
        <taxon>Pseudomonadati</taxon>
        <taxon>Pseudomonadota</taxon>
        <taxon>Gammaproteobacteria</taxon>
        <taxon>Enterobacterales</taxon>
        <taxon>Enterobacteriaceae</taxon>
        <taxon>Klebsiella/Raoultella group</taxon>
        <taxon>Klebsiella</taxon>
        <taxon>Klebsiella pneumoniae complex</taxon>
    </lineage>
</organism>
<dbReference type="GO" id="GO:0004176">
    <property type="term" value="F:ATP-dependent peptidase activity"/>
    <property type="evidence" value="ECO:0007669"/>
    <property type="project" value="InterPro"/>
</dbReference>
<reference evidence="1" key="10">
    <citation type="submission" date="2020-07" db="EMBL/GenBank/DDBJ databases">
        <title>Clinical and genomic characterization of carbapenemase-producing Enterobacterales causing secondary infections during the COVID-19 crisis at a New York City hospital.</title>
        <authorList>
            <person name="Gomez-Simmonds A."/>
            <person name="Annavajhala M.K."/>
            <person name="Uhlemann A.-C."/>
        </authorList>
    </citation>
    <scope>NUCLEOTIDE SEQUENCE</scope>
    <source>
        <strain evidence="1">KP1827</strain>
    </source>
</reference>
<evidence type="ECO:0000313" key="4">
    <source>
        <dbReference type="EMBL" id="QQL35978.1"/>
    </source>
</evidence>
<evidence type="ECO:0000313" key="20">
    <source>
        <dbReference type="Proteomes" id="UP000322977"/>
    </source>
</evidence>
<dbReference type="KEGG" id="kpne:KU54_014760"/>
<dbReference type="EMBL" id="JACXSW010000013">
    <property type="protein sequence ID" value="MBD3716523.1"/>
    <property type="molecule type" value="Genomic_DNA"/>
</dbReference>
<dbReference type="Proteomes" id="UP000595568">
    <property type="component" value="Chromosome"/>
</dbReference>
<dbReference type="EMBL" id="WNPO01000038">
    <property type="protein sequence ID" value="MUA42302.1"/>
    <property type="molecule type" value="Genomic_DNA"/>
</dbReference>
<dbReference type="EMBL" id="UIUC01000044">
    <property type="protein sequence ID" value="SVN67235.1"/>
    <property type="molecule type" value="Genomic_DNA"/>
</dbReference>
<dbReference type="EMBL" id="MPYG04000120">
    <property type="protein sequence ID" value="ROG94751.1"/>
    <property type="molecule type" value="Genomic_DNA"/>
</dbReference>
<dbReference type="EMBL" id="UKAW01000004">
    <property type="protein sequence ID" value="SXG14402.1"/>
    <property type="molecule type" value="Genomic_DNA"/>
</dbReference>
<evidence type="ECO:0000313" key="14">
    <source>
        <dbReference type="Proteomes" id="UP000257587"/>
    </source>
</evidence>
<dbReference type="Proteomes" id="UP000283322">
    <property type="component" value="Unassembled WGS sequence"/>
</dbReference>
<reference evidence="4 23" key="11">
    <citation type="submission" date="2020-12" db="EMBL/GenBank/DDBJ databases">
        <title>The complete genome of Klebsiella pneumoniae strain 090374.</title>
        <authorList>
            <person name="Wei L."/>
            <person name="Wen H."/>
            <person name="Liu L."/>
            <person name="Feng Y."/>
            <person name="Zong Z."/>
        </authorList>
    </citation>
    <scope>NUCLEOTIDE SEQUENCE [LARGE SCALE GENOMIC DNA]</scope>
    <source>
        <strain evidence="4 23">WCHKP090374</strain>
    </source>
</reference>
<evidence type="ECO:0000313" key="1">
    <source>
        <dbReference type="EMBL" id="MBD3716523.1"/>
    </source>
</evidence>
<dbReference type="Proteomes" id="UP000259364">
    <property type="component" value="Unassembled WGS sequence"/>
</dbReference>
<reference evidence="8 17" key="5">
    <citation type="journal article" date="2019" name="Antimicrob. Agents Chemother.">
        <title>Applying Rapid Whole Genome Sequencing to Predict Phenotypic Antimicrobial Susceptibility Testing Results Among Carbapenem-Resistant Klebsiella pneumoniae Clinical Isolates.</title>
        <authorList>
            <person name="Tamma P.D."/>
            <person name="Fan Y."/>
            <person name="Bergman Y."/>
            <person name="Pertea G."/>
            <person name="Kazmi A."/>
            <person name="Lewis S."/>
            <person name="Carroll K.C."/>
            <person name="Schatz M.C."/>
            <person name="Timp W."/>
            <person name="Simner P.J."/>
        </authorList>
    </citation>
    <scope>NUCLEOTIDE SEQUENCE [LARGE SCALE GENOMIC DNA]</scope>
    <source>
        <strain evidence="8 17">KLPN_104</strain>
    </source>
</reference>
<sequence length="188" mass="21922">MNAYDYKKAVYRIARHEAGHWLAAYILGWDPKKIELKVPSSENSHYGYALCAYKVNLETICDVRDYARGRVKVLYCGAYADGYDGYNFDYERIGREMGRTGGAYSDFWKAEEIYFFYYNCLESKGDWEYEFNPIVNDVKLLVRMHHDFLDSVGNYAKDKALNIGDVIEITPDTLKTLFIESKIRLPSY</sequence>
<evidence type="ECO:0000313" key="3">
    <source>
        <dbReference type="EMBL" id="QOU49744.1"/>
    </source>
</evidence>
<dbReference type="Proteomes" id="UP000532829">
    <property type="component" value="Chromosome"/>
</dbReference>
<reference evidence="14 15" key="2">
    <citation type="submission" date="2018-08" db="EMBL/GenBank/DDBJ databases">
        <authorList>
            <consortium name="Pathogen Informatics"/>
        </authorList>
    </citation>
    <scope>NUCLEOTIDE SEQUENCE [LARGE SCALE GENOMIC DNA]</scope>
    <source>
        <strain evidence="11 14">EuSCAPE_AT002</strain>
        <strain evidence="9 15">EuSCAPE_GR003</strain>
        <strain evidence="10 16">EuSCAPE_UK014</strain>
    </source>
</reference>
<accession>A0A2U0LI84</accession>
<dbReference type="EMBL" id="CP063008">
    <property type="protein sequence ID" value="QOU49744.1"/>
    <property type="molecule type" value="Genomic_DNA"/>
</dbReference>
<evidence type="ECO:0000313" key="16">
    <source>
        <dbReference type="Proteomes" id="UP000259364"/>
    </source>
</evidence>
<evidence type="ECO:0008006" key="25">
    <source>
        <dbReference type="Google" id="ProtNLM"/>
    </source>
</evidence>
<evidence type="ECO:0000313" key="10">
    <source>
        <dbReference type="EMBL" id="SWF77787.1"/>
    </source>
</evidence>
<dbReference type="EMBL" id="UJHH01000052">
    <property type="protein sequence ID" value="SWF77787.1"/>
    <property type="molecule type" value="Genomic_DNA"/>
</dbReference>
<dbReference type="Proteomes" id="UP000485085">
    <property type="component" value="Unassembled WGS sequence"/>
</dbReference>
<dbReference type="Proteomes" id="UP000294951">
    <property type="component" value="Unassembled WGS sequence"/>
</dbReference>
<reference evidence="12 19" key="6">
    <citation type="submission" date="2019-03" db="EMBL/GenBank/DDBJ databases">
        <title>Multidrug-Resistant Klebsiella pneumoniae Clinical Bloodstream Isolates in Shanghai, China.</title>
        <authorList>
            <person name="Wang S."/>
        </authorList>
    </citation>
    <scope>NUCLEOTIDE SEQUENCE [LARGE SCALE GENOMIC DNA]</scope>
    <source>
        <strain evidence="12 19">RJ1071</strain>
    </source>
</reference>
<dbReference type="RefSeq" id="WP_004152571.1">
    <property type="nucleotide sequence ID" value="NZ_AP018671.1"/>
</dbReference>
<dbReference type="Proteomes" id="UP000322977">
    <property type="component" value="Unassembled WGS sequence"/>
</dbReference>
<dbReference type="GO" id="GO:0006508">
    <property type="term" value="P:proteolysis"/>
    <property type="evidence" value="ECO:0007669"/>
    <property type="project" value="InterPro"/>
</dbReference>
<evidence type="ECO:0000313" key="19">
    <source>
        <dbReference type="Proteomes" id="UP000294951"/>
    </source>
</evidence>
<evidence type="ECO:0000313" key="17">
    <source>
        <dbReference type="Proteomes" id="UP000275975"/>
    </source>
</evidence>
<reference evidence="13 20" key="7">
    <citation type="submission" date="2019-08" db="EMBL/GenBank/DDBJ databases">
        <title>Phenotypic and genetic characterization of extended-spectrum b-lactamase-producing hypermucoviscous Klebsiella pneumoniae from Chile.</title>
        <authorList>
            <person name="Morales-Leon F."/>
            <person name="Caro C."/>
            <person name="Opazo-Capurro A."/>
            <person name="Lincopan N."/>
            <person name="Dominguez-Yevenes M."/>
            <person name="Lima C."/>
            <person name="Bello-Toledo H."/>
            <person name="Gonzalez-Rocha G."/>
        </authorList>
    </citation>
    <scope>NUCLEOTIDE SEQUENCE [LARGE SCALE GENOMIC DNA]</scope>
    <source>
        <strain evidence="13 20">UCO-494</strain>
    </source>
</reference>
<dbReference type="Proteomes" id="UP000639195">
    <property type="component" value="Unassembled WGS sequence"/>
</dbReference>
<protein>
    <recommendedName>
        <fullName evidence="25">Peptidase M41 domain-containing protein</fullName>
    </recommendedName>
</protein>
<proteinExistence type="predicted"/>
<evidence type="ECO:0000313" key="13">
    <source>
        <dbReference type="EMBL" id="TYL72045.1"/>
    </source>
</evidence>
<evidence type="ECO:0000313" key="9">
    <source>
        <dbReference type="EMBL" id="SVN67235.1"/>
    </source>
</evidence>
<reference evidence="6" key="1">
    <citation type="submission" date="2018-07" db="EMBL/GenBank/DDBJ databases">
        <title>Draft genome sequence of Klebsiella pneumoniae K293.</title>
        <authorList>
            <person name="He F."/>
        </authorList>
    </citation>
    <scope>NUCLEOTIDE SEQUENCE</scope>
    <source>
        <strain evidence="6">K293</strain>
    </source>
</reference>
<dbReference type="EMBL" id="CP066534">
    <property type="protein sequence ID" value="QQL35978.1"/>
    <property type="molecule type" value="Genomic_DNA"/>
</dbReference>
<dbReference type="Proteomes" id="UP000258905">
    <property type="component" value="Unassembled WGS sequence"/>
</dbReference>
<dbReference type="AlphaFoldDB" id="A0A2U0LI84"/>
<evidence type="ECO:0000313" key="2">
    <source>
        <dbReference type="EMBL" id="MUA42302.1"/>
    </source>
</evidence>
<dbReference type="EMBL" id="SMTN01000022">
    <property type="protein sequence ID" value="TDJ96195.1"/>
    <property type="molecule type" value="Genomic_DNA"/>
</dbReference>
<evidence type="ECO:0000313" key="11">
    <source>
        <dbReference type="EMBL" id="SXG14402.1"/>
    </source>
</evidence>
<evidence type="ECO:0000313" key="18">
    <source>
        <dbReference type="Proteomes" id="UP000283322"/>
    </source>
</evidence>
<dbReference type="GO" id="GO:0005524">
    <property type="term" value="F:ATP binding"/>
    <property type="evidence" value="ECO:0007669"/>
    <property type="project" value="InterPro"/>
</dbReference>
<dbReference type="InterPro" id="IPR037219">
    <property type="entry name" value="Peptidase_M41-like"/>
</dbReference>
<reference evidence="7 18" key="3">
    <citation type="submission" date="2018-10" db="EMBL/GenBank/DDBJ databases">
        <authorList>
            <person name="Vanduin D."/>
            <person name="Fouts D."/>
            <person name="Wright M."/>
            <person name="Sutton G."/>
            <person name="Nguyen K."/>
            <person name="Kreiswirth B."/>
            <person name="Chen L."/>
            <person name="Rojas L."/>
            <person name="Hujer A."/>
            <person name="Hujer K."/>
            <person name="Bonomo R."/>
            <person name="Adams M."/>
        </authorList>
    </citation>
    <scope>NUCLEOTIDE SEQUENCE [LARGE SCALE GENOMIC DNA]</scope>
    <source>
        <strain evidence="7 18">CRK0165</strain>
    </source>
</reference>